<organism evidence="2 3">
    <name type="scientific">Puccinia graminis f. sp. tritici</name>
    <dbReference type="NCBI Taxonomy" id="56615"/>
    <lineage>
        <taxon>Eukaryota</taxon>
        <taxon>Fungi</taxon>
        <taxon>Dikarya</taxon>
        <taxon>Basidiomycota</taxon>
        <taxon>Pucciniomycotina</taxon>
        <taxon>Pucciniomycetes</taxon>
        <taxon>Pucciniales</taxon>
        <taxon>Pucciniaceae</taxon>
        <taxon>Puccinia</taxon>
    </lineage>
</organism>
<accession>A0A5B0MBG8</accession>
<evidence type="ECO:0000313" key="2">
    <source>
        <dbReference type="EMBL" id="KAA1073194.1"/>
    </source>
</evidence>
<feature type="region of interest" description="Disordered" evidence="1">
    <location>
        <begin position="163"/>
        <end position="186"/>
    </location>
</feature>
<gene>
    <name evidence="2" type="ORF">PGT21_003198</name>
</gene>
<reference evidence="2 3" key="1">
    <citation type="submission" date="2019-05" db="EMBL/GenBank/DDBJ databases">
        <title>Emergence of the Ug99 lineage of the wheat stem rust pathogen through somatic hybridization.</title>
        <authorList>
            <person name="Li F."/>
            <person name="Upadhyaya N.M."/>
            <person name="Sperschneider J."/>
            <person name="Matny O."/>
            <person name="Nguyen-Phuc H."/>
            <person name="Mago R."/>
            <person name="Raley C."/>
            <person name="Miller M.E."/>
            <person name="Silverstein K.A.T."/>
            <person name="Henningsen E."/>
            <person name="Hirsch C.D."/>
            <person name="Visser B."/>
            <person name="Pretorius Z.A."/>
            <person name="Steffenson B.J."/>
            <person name="Schwessinger B."/>
            <person name="Dodds P.N."/>
            <person name="Figueroa M."/>
        </authorList>
    </citation>
    <scope>NUCLEOTIDE SEQUENCE [LARGE SCALE GENOMIC DNA]</scope>
    <source>
        <strain evidence="2">21-0</strain>
    </source>
</reference>
<sequence length="186" mass="21046">MRASASHRIERLSHRIGVSDAGPRIASSASEKPMRRIGIASVSRCDARYFAGDADVIGRHRLNLGFDCGPELTPVRESLRVQLESNFKRQFQIQSIPDLKLNTTLDTFFGLVARTRHWNRLRNRFVLPSTAWNRIDSYSPRWSLTRAVINWSTDPIGIERKHFGPLPSPGPISSLQLFRTPKNTGP</sequence>
<dbReference type="AlphaFoldDB" id="A0A5B0MBG8"/>
<name>A0A5B0MBG8_PUCGR</name>
<protein>
    <submittedName>
        <fullName evidence="2">Uncharacterized protein</fullName>
    </submittedName>
</protein>
<comment type="caution">
    <text evidence="2">The sequence shown here is derived from an EMBL/GenBank/DDBJ whole genome shotgun (WGS) entry which is preliminary data.</text>
</comment>
<proteinExistence type="predicted"/>
<dbReference type="Proteomes" id="UP000324748">
    <property type="component" value="Unassembled WGS sequence"/>
</dbReference>
<keyword evidence="3" id="KW-1185">Reference proteome</keyword>
<dbReference type="EMBL" id="VSWC01000158">
    <property type="protein sequence ID" value="KAA1073194.1"/>
    <property type="molecule type" value="Genomic_DNA"/>
</dbReference>
<evidence type="ECO:0000313" key="3">
    <source>
        <dbReference type="Proteomes" id="UP000324748"/>
    </source>
</evidence>
<evidence type="ECO:0000256" key="1">
    <source>
        <dbReference type="SAM" id="MobiDB-lite"/>
    </source>
</evidence>